<comment type="caution">
    <text evidence="9">The sequence shown here is derived from an EMBL/GenBank/DDBJ whole genome shotgun (WGS) entry which is preliminary data.</text>
</comment>
<feature type="transmembrane region" description="Helical" evidence="7">
    <location>
        <begin position="251"/>
        <end position="269"/>
    </location>
</feature>
<feature type="transmembrane region" description="Helical" evidence="7">
    <location>
        <begin position="528"/>
        <end position="546"/>
    </location>
</feature>
<feature type="transmembrane region" description="Helical" evidence="7">
    <location>
        <begin position="98"/>
        <end position="118"/>
    </location>
</feature>
<feature type="transmembrane region" description="Helical" evidence="7">
    <location>
        <begin position="152"/>
        <end position="175"/>
    </location>
</feature>
<accession>A0ABU7G8B4</accession>
<feature type="transmembrane region" description="Helical" evidence="7">
    <location>
        <begin position="340"/>
        <end position="364"/>
    </location>
</feature>
<evidence type="ECO:0000313" key="9">
    <source>
        <dbReference type="EMBL" id="MEE1675495.1"/>
    </source>
</evidence>
<feature type="transmembrane region" description="Helical" evidence="7">
    <location>
        <begin position="21"/>
        <end position="45"/>
    </location>
</feature>
<feature type="transmembrane region" description="Helical" evidence="7">
    <location>
        <begin position="376"/>
        <end position="399"/>
    </location>
</feature>
<evidence type="ECO:0000256" key="4">
    <source>
        <dbReference type="ARBA" id="ARBA00022692"/>
    </source>
</evidence>
<evidence type="ECO:0000259" key="8">
    <source>
        <dbReference type="PROSITE" id="PS50928"/>
    </source>
</evidence>
<sequence>MSTTANSTSSFSLARLRFDPWVWLALAIAALAIIPIATILMLSWADNQEIWQHLLDTVFWIYVKNTLLLCLGVAVFTSLMGTGAAWLVTRFNFPLKSVLVWALLLPLAVPSYILAFVITDQLEYAGFVQKTLRTLFGWQTARDYWFPEIRSIQGAIAVLSLVLYPYVYLLARAAFVEQAAQLFEMSRCLGKSQTQSFFKVALPLARPAIVVGVTLALMETINEYGTVEFFAVPTLTAGIFDVWLNMSSLSAAAQIALMLVSFSILLLGLERYSRNAGKFYKLTGQSPAMFAEPLSGFKAWLATALCLLPISLGFILPITVLTNYALRNLDQGLDQYLNSAWNSFSLAIMAALLTTVLGLLLAYGVRLSKSNKMRSIAEAATLGYAIPGAVLAVGILYPLGLFDNTVDRLMKAWFDYPTGLLLTGTGGALVLAYSLRFIALSYRTLDASLTKITPEMDDASRILGSRSGKTLWRIHLPLIRPSVLTAMLLVFVDTMKELPITLILRPFNFDTLSTQVWDLASLEQLEQSALAALTILLAGIIPVIIMSRNIGSSERRPQGQ</sequence>
<keyword evidence="3" id="KW-1003">Cell membrane</keyword>
<evidence type="ECO:0000256" key="7">
    <source>
        <dbReference type="RuleBase" id="RU363032"/>
    </source>
</evidence>
<keyword evidence="5 7" id="KW-1133">Transmembrane helix</keyword>
<evidence type="ECO:0000256" key="5">
    <source>
        <dbReference type="ARBA" id="ARBA00022989"/>
    </source>
</evidence>
<dbReference type="PROSITE" id="PS50928">
    <property type="entry name" value="ABC_TM1"/>
    <property type="match status" value="2"/>
</dbReference>
<dbReference type="CDD" id="cd06261">
    <property type="entry name" value="TM_PBP2"/>
    <property type="match status" value="2"/>
</dbReference>
<comment type="subcellular location">
    <subcellularLocation>
        <location evidence="1 7">Cell membrane</location>
        <topology evidence="1 7">Multi-pass membrane protein</topology>
    </subcellularLocation>
</comment>
<dbReference type="PANTHER" id="PTHR30183:SF2">
    <property type="entry name" value="IRON UTILIZATION PROTEIN"/>
    <property type="match status" value="1"/>
</dbReference>
<evidence type="ECO:0000313" key="10">
    <source>
        <dbReference type="Proteomes" id="UP001310248"/>
    </source>
</evidence>
<keyword evidence="6 7" id="KW-0472">Membrane</keyword>
<evidence type="ECO:0000256" key="1">
    <source>
        <dbReference type="ARBA" id="ARBA00004651"/>
    </source>
</evidence>
<dbReference type="Pfam" id="PF00528">
    <property type="entry name" value="BPD_transp_1"/>
    <property type="match status" value="2"/>
</dbReference>
<dbReference type="Proteomes" id="UP001310248">
    <property type="component" value="Unassembled WGS sequence"/>
</dbReference>
<dbReference type="InterPro" id="IPR000515">
    <property type="entry name" value="MetI-like"/>
</dbReference>
<keyword evidence="2 7" id="KW-0813">Transport</keyword>
<proteinExistence type="inferred from homology"/>
<feature type="transmembrane region" description="Helical" evidence="7">
    <location>
        <begin position="471"/>
        <end position="492"/>
    </location>
</feature>
<keyword evidence="4 7" id="KW-0812">Transmembrane</keyword>
<feature type="transmembrane region" description="Helical" evidence="7">
    <location>
        <begin position="65"/>
        <end position="86"/>
    </location>
</feature>
<dbReference type="EMBL" id="JAYDYW010000013">
    <property type="protein sequence ID" value="MEE1675495.1"/>
    <property type="molecule type" value="Genomic_DNA"/>
</dbReference>
<evidence type="ECO:0000256" key="6">
    <source>
        <dbReference type="ARBA" id="ARBA00023136"/>
    </source>
</evidence>
<feature type="transmembrane region" description="Helical" evidence="7">
    <location>
        <begin position="419"/>
        <end position="439"/>
    </location>
</feature>
<organism evidence="9 10">
    <name type="scientific">Agarivorans aestuarii</name>
    <dbReference type="NCBI Taxonomy" id="1563703"/>
    <lineage>
        <taxon>Bacteria</taxon>
        <taxon>Pseudomonadati</taxon>
        <taxon>Pseudomonadota</taxon>
        <taxon>Gammaproteobacteria</taxon>
        <taxon>Alteromonadales</taxon>
        <taxon>Alteromonadaceae</taxon>
        <taxon>Agarivorans</taxon>
    </lineage>
</organism>
<dbReference type="InterPro" id="IPR035906">
    <property type="entry name" value="MetI-like_sf"/>
</dbReference>
<feature type="transmembrane region" description="Helical" evidence="7">
    <location>
        <begin position="196"/>
        <end position="218"/>
    </location>
</feature>
<feature type="domain" description="ABC transmembrane type-1" evidence="8">
    <location>
        <begin position="63"/>
        <end position="268"/>
    </location>
</feature>
<dbReference type="SUPFAM" id="SSF161098">
    <property type="entry name" value="MetI-like"/>
    <property type="match status" value="2"/>
</dbReference>
<name>A0ABU7G8B4_9ALTE</name>
<keyword evidence="10" id="KW-1185">Reference proteome</keyword>
<reference evidence="10" key="1">
    <citation type="submission" date="2023-07" db="EMBL/GenBank/DDBJ databases">
        <title>Draft genome sequence of Agarivorans aestuarii strain ZMCS4, a CAZymes producing bacteria isolated from the marine brown algae Clodostephus spongiosus.</title>
        <authorList>
            <person name="Lorente B."/>
            <person name="Cabral C."/>
            <person name="Frias J."/>
            <person name="Faria J."/>
            <person name="Toubarro D."/>
        </authorList>
    </citation>
    <scope>NUCLEOTIDE SEQUENCE [LARGE SCALE GENOMIC DNA]</scope>
    <source>
        <strain evidence="10">ZMCS4</strain>
    </source>
</reference>
<evidence type="ECO:0000256" key="3">
    <source>
        <dbReference type="ARBA" id="ARBA00022475"/>
    </source>
</evidence>
<dbReference type="Gene3D" id="1.10.3720.10">
    <property type="entry name" value="MetI-like"/>
    <property type="match status" value="2"/>
</dbReference>
<gene>
    <name evidence="9" type="ORF">SNR37_000821</name>
</gene>
<dbReference type="RefSeq" id="WP_329776373.1">
    <property type="nucleotide sequence ID" value="NZ_JAYDYW010000013.1"/>
</dbReference>
<evidence type="ECO:0000256" key="2">
    <source>
        <dbReference type="ARBA" id="ARBA00022448"/>
    </source>
</evidence>
<dbReference type="PANTHER" id="PTHR30183">
    <property type="entry name" value="MOLYBDENUM TRANSPORT SYSTEM PERMEASE PROTEIN MODB"/>
    <property type="match status" value="1"/>
</dbReference>
<feature type="domain" description="ABC transmembrane type-1" evidence="8">
    <location>
        <begin position="340"/>
        <end position="546"/>
    </location>
</feature>
<comment type="similarity">
    <text evidence="7">Belongs to the binding-protein-dependent transport system permease family.</text>
</comment>
<protein>
    <submittedName>
        <fullName evidence="9">Iron ABC transporter permease</fullName>
    </submittedName>
</protein>
<feature type="transmembrane region" description="Helical" evidence="7">
    <location>
        <begin position="299"/>
        <end position="320"/>
    </location>
</feature>